<organism evidence="1">
    <name type="scientific">marine sediment metagenome</name>
    <dbReference type="NCBI Taxonomy" id="412755"/>
    <lineage>
        <taxon>unclassified sequences</taxon>
        <taxon>metagenomes</taxon>
        <taxon>ecological metagenomes</taxon>
    </lineage>
</organism>
<dbReference type="EMBL" id="BARU01019764">
    <property type="protein sequence ID" value="GAH56589.1"/>
    <property type="molecule type" value="Genomic_DNA"/>
</dbReference>
<feature type="non-terminal residue" evidence="1">
    <location>
        <position position="71"/>
    </location>
</feature>
<sequence>MALKQPFAVKNVLGDTDLALEAGPGESLLVKDIFTHYCSDDYCTITIDKATVGYFRQSGTLGAHIFRLASW</sequence>
<comment type="caution">
    <text evidence="1">The sequence shown here is derived from an EMBL/GenBank/DDBJ whole genome shotgun (WGS) entry which is preliminary data.</text>
</comment>
<dbReference type="AlphaFoldDB" id="X1HRY3"/>
<proteinExistence type="predicted"/>
<accession>X1HRY3</accession>
<evidence type="ECO:0000313" key="1">
    <source>
        <dbReference type="EMBL" id="GAH56589.1"/>
    </source>
</evidence>
<protein>
    <submittedName>
        <fullName evidence="1">Uncharacterized protein</fullName>
    </submittedName>
</protein>
<name>X1HRY3_9ZZZZ</name>
<reference evidence="1" key="1">
    <citation type="journal article" date="2014" name="Front. Microbiol.">
        <title>High frequency of phylogenetically diverse reductive dehalogenase-homologous genes in deep subseafloor sedimentary metagenomes.</title>
        <authorList>
            <person name="Kawai M."/>
            <person name="Futagami T."/>
            <person name="Toyoda A."/>
            <person name="Takaki Y."/>
            <person name="Nishi S."/>
            <person name="Hori S."/>
            <person name="Arai W."/>
            <person name="Tsubouchi T."/>
            <person name="Morono Y."/>
            <person name="Uchiyama I."/>
            <person name="Ito T."/>
            <person name="Fujiyama A."/>
            <person name="Inagaki F."/>
            <person name="Takami H."/>
        </authorList>
    </citation>
    <scope>NUCLEOTIDE SEQUENCE</scope>
    <source>
        <strain evidence="1">Expedition CK06-06</strain>
    </source>
</reference>
<gene>
    <name evidence="1" type="ORF">S03H2_32527</name>
</gene>